<reference evidence="2 3" key="1">
    <citation type="submission" date="2024-09" db="EMBL/GenBank/DDBJ databases">
        <authorList>
            <person name="Sun Q."/>
            <person name="Mori K."/>
        </authorList>
    </citation>
    <scope>NUCLEOTIDE SEQUENCE [LARGE SCALE GENOMIC DNA]</scope>
    <source>
        <strain evidence="2 3">TBRC 7907</strain>
    </source>
</reference>
<keyword evidence="1" id="KW-0472">Membrane</keyword>
<keyword evidence="3" id="KW-1185">Reference proteome</keyword>
<dbReference type="RefSeq" id="WP_377862603.1">
    <property type="nucleotide sequence ID" value="NZ_JBHLZU010000037.1"/>
</dbReference>
<feature type="transmembrane region" description="Helical" evidence="1">
    <location>
        <begin position="44"/>
        <end position="68"/>
    </location>
</feature>
<dbReference type="InterPro" id="IPR046096">
    <property type="entry name" value="DUF6114"/>
</dbReference>
<dbReference type="Proteomes" id="UP001589693">
    <property type="component" value="Unassembled WGS sequence"/>
</dbReference>
<sequence length="121" mass="12171">MSAPSAPDRRFAAWCGGRPFAAGLLAVAAGVEIALLPITGYEFLLVQGIGGVGSLLTAIGLIAGGVALWRYPHRARVIGAGVLLLAFVAYLVANLGGFLVGMVLALVAGSLALAWQSGEPG</sequence>
<evidence type="ECO:0000313" key="2">
    <source>
        <dbReference type="EMBL" id="MFB9909691.1"/>
    </source>
</evidence>
<proteinExistence type="predicted"/>
<dbReference type="Pfam" id="PF19609">
    <property type="entry name" value="DUF6114"/>
    <property type="match status" value="1"/>
</dbReference>
<keyword evidence="1" id="KW-0812">Transmembrane</keyword>
<protein>
    <submittedName>
        <fullName evidence="2">DUF6114 domain-containing protein</fullName>
    </submittedName>
</protein>
<accession>A0ABV6ACS7</accession>
<keyword evidence="1" id="KW-1133">Transmembrane helix</keyword>
<gene>
    <name evidence="2" type="ORF">ACFFQA_37650</name>
</gene>
<feature type="transmembrane region" description="Helical" evidence="1">
    <location>
        <begin position="20"/>
        <end position="38"/>
    </location>
</feature>
<evidence type="ECO:0000313" key="3">
    <source>
        <dbReference type="Proteomes" id="UP001589693"/>
    </source>
</evidence>
<dbReference type="EMBL" id="JBHLZU010000037">
    <property type="protein sequence ID" value="MFB9909691.1"/>
    <property type="molecule type" value="Genomic_DNA"/>
</dbReference>
<organism evidence="2 3">
    <name type="scientific">Allokutzneria oryzae</name>
    <dbReference type="NCBI Taxonomy" id="1378989"/>
    <lineage>
        <taxon>Bacteria</taxon>
        <taxon>Bacillati</taxon>
        <taxon>Actinomycetota</taxon>
        <taxon>Actinomycetes</taxon>
        <taxon>Pseudonocardiales</taxon>
        <taxon>Pseudonocardiaceae</taxon>
        <taxon>Allokutzneria</taxon>
    </lineage>
</organism>
<comment type="caution">
    <text evidence="2">The sequence shown here is derived from an EMBL/GenBank/DDBJ whole genome shotgun (WGS) entry which is preliminary data.</text>
</comment>
<name>A0ABV6ACS7_9PSEU</name>
<evidence type="ECO:0000256" key="1">
    <source>
        <dbReference type="SAM" id="Phobius"/>
    </source>
</evidence>